<keyword evidence="3" id="KW-1185">Reference proteome</keyword>
<protein>
    <submittedName>
        <fullName evidence="2">Uncharacterized protein</fullName>
    </submittedName>
</protein>
<organism evidence="2 3">
    <name type="scientific">Caenorhabditis japonica</name>
    <dbReference type="NCBI Taxonomy" id="281687"/>
    <lineage>
        <taxon>Eukaryota</taxon>
        <taxon>Metazoa</taxon>
        <taxon>Ecdysozoa</taxon>
        <taxon>Nematoda</taxon>
        <taxon>Chromadorea</taxon>
        <taxon>Rhabditida</taxon>
        <taxon>Rhabditina</taxon>
        <taxon>Rhabditomorpha</taxon>
        <taxon>Rhabditoidea</taxon>
        <taxon>Rhabditidae</taxon>
        <taxon>Peloderinae</taxon>
        <taxon>Caenorhabditis</taxon>
    </lineage>
</organism>
<evidence type="ECO:0000313" key="3">
    <source>
        <dbReference type="Proteomes" id="UP000005237"/>
    </source>
</evidence>
<sequence>MRTVETDGTFIKEIDDSSFVATVLKKYTVSNATSSVTKNIGESGQLLLSMPNTYQALFGNHVINGRHPTFQEADVYMEDNIPRMNHDEINQFVKVQRNADFLISEKRVKELHDTVPWSFSVDNISYWIFENAGVILVVIGVSALLLFVYYFWVLPKKKRNKEDSIPKRNEFMEC</sequence>
<dbReference type="EnsemblMetazoa" id="CJA32865.1">
    <property type="protein sequence ID" value="CJA32865.1"/>
    <property type="gene ID" value="WBGene00208712"/>
</dbReference>
<feature type="transmembrane region" description="Helical" evidence="1">
    <location>
        <begin position="126"/>
        <end position="152"/>
    </location>
</feature>
<dbReference type="Proteomes" id="UP000005237">
    <property type="component" value="Unassembled WGS sequence"/>
</dbReference>
<keyword evidence="1" id="KW-0812">Transmembrane</keyword>
<dbReference type="AlphaFoldDB" id="A0A8R1EB07"/>
<accession>A0A8R1EB07</accession>
<reference evidence="2" key="2">
    <citation type="submission" date="2022-06" db="UniProtKB">
        <authorList>
            <consortium name="EnsemblMetazoa"/>
        </authorList>
    </citation>
    <scope>IDENTIFICATION</scope>
    <source>
        <strain evidence="2">DF5081</strain>
    </source>
</reference>
<keyword evidence="1" id="KW-1133">Transmembrane helix</keyword>
<name>A0A8R1EB07_CAEJA</name>
<reference evidence="3" key="1">
    <citation type="submission" date="2010-08" db="EMBL/GenBank/DDBJ databases">
        <authorList>
            <consortium name="Caenorhabditis japonica Sequencing Consortium"/>
            <person name="Wilson R.K."/>
        </authorList>
    </citation>
    <scope>NUCLEOTIDE SEQUENCE [LARGE SCALE GENOMIC DNA]</scope>
    <source>
        <strain evidence="3">DF5081</strain>
    </source>
</reference>
<evidence type="ECO:0000313" key="2">
    <source>
        <dbReference type="EnsemblMetazoa" id="CJA32865.1"/>
    </source>
</evidence>
<evidence type="ECO:0000256" key="1">
    <source>
        <dbReference type="SAM" id="Phobius"/>
    </source>
</evidence>
<proteinExistence type="predicted"/>
<keyword evidence="1" id="KW-0472">Membrane</keyword>